<dbReference type="PANTHER" id="PTHR46401:SF2">
    <property type="entry name" value="GLYCOSYLTRANSFERASE WBBK-RELATED"/>
    <property type="match status" value="1"/>
</dbReference>
<dbReference type="Proteomes" id="UP000294564">
    <property type="component" value="Unassembled WGS sequence"/>
</dbReference>
<feature type="domain" description="Glycosyl transferase family 1" evidence="2">
    <location>
        <begin position="175"/>
        <end position="314"/>
    </location>
</feature>
<dbReference type="GO" id="GO:0016757">
    <property type="term" value="F:glycosyltransferase activity"/>
    <property type="evidence" value="ECO:0007669"/>
    <property type="project" value="InterPro"/>
</dbReference>
<evidence type="ECO:0000259" key="2">
    <source>
        <dbReference type="Pfam" id="PF00534"/>
    </source>
</evidence>
<dbReference type="RefSeq" id="WP_132794153.1">
    <property type="nucleotide sequence ID" value="NZ_SLXM01000003.1"/>
</dbReference>
<evidence type="ECO:0000313" key="5">
    <source>
        <dbReference type="Proteomes" id="UP000294564"/>
    </source>
</evidence>
<dbReference type="PANTHER" id="PTHR46401">
    <property type="entry name" value="GLYCOSYLTRANSFERASE WBBK-RELATED"/>
    <property type="match status" value="1"/>
</dbReference>
<protein>
    <submittedName>
        <fullName evidence="4">Glycosyltransferase involved in cell wall biosynthesis</fullName>
    </submittedName>
</protein>
<dbReference type="GO" id="GO:0009103">
    <property type="term" value="P:lipopolysaccharide biosynthetic process"/>
    <property type="evidence" value="ECO:0007669"/>
    <property type="project" value="TreeGrafter"/>
</dbReference>
<evidence type="ECO:0000256" key="1">
    <source>
        <dbReference type="ARBA" id="ARBA00022679"/>
    </source>
</evidence>
<dbReference type="EMBL" id="SLXM01000003">
    <property type="protein sequence ID" value="TCP25762.1"/>
    <property type="molecule type" value="Genomic_DNA"/>
</dbReference>
<feature type="domain" description="Glycosyltransferase subfamily 4-like N-terminal" evidence="3">
    <location>
        <begin position="47"/>
        <end position="163"/>
    </location>
</feature>
<keyword evidence="5" id="KW-1185">Reference proteome</keyword>
<dbReference type="CDD" id="cd03801">
    <property type="entry name" value="GT4_PimA-like"/>
    <property type="match status" value="1"/>
</dbReference>
<keyword evidence="1 4" id="KW-0808">Transferase</keyword>
<dbReference type="InterPro" id="IPR001296">
    <property type="entry name" value="Glyco_trans_1"/>
</dbReference>
<sequence length="335" mass="39049">MKEYLIFNIIYKWKYLLAILKSKFIKIEKKTTIDKLVYVAREADKNWIFGTKVRRLSQHSDLNASPYFHAKLRNLPDADGYYFIYPHYFCRAMRHNPQILRKKNIVMFTHAHYTTSYSKTHIAWCLNLADKVICLNSQVKQDLIGIGIKPEKLEVIHIASDPEFFYSHERNAGDVGFCSNFGERKNPELVYQIIKNMPEKDFHIFGKNWENFDKFHELEQLDNFTYHNNRDYSEFPDLYAKIDTFVSPSLLEGGPVPVLEAMLSNCVPVASKTGFCPDVIEHGKNGFLFELDATYEDVIPLIKKADELATNIRETALAYSWENCSKKIDELFINA</sequence>
<dbReference type="InterPro" id="IPR028098">
    <property type="entry name" value="Glyco_trans_4-like_N"/>
</dbReference>
<organism evidence="4 5">
    <name type="scientific">Tenacibaculum skagerrakense</name>
    <dbReference type="NCBI Taxonomy" id="186571"/>
    <lineage>
        <taxon>Bacteria</taxon>
        <taxon>Pseudomonadati</taxon>
        <taxon>Bacteroidota</taxon>
        <taxon>Flavobacteriia</taxon>
        <taxon>Flavobacteriales</taxon>
        <taxon>Flavobacteriaceae</taxon>
        <taxon>Tenacibaculum</taxon>
    </lineage>
</organism>
<dbReference type="AlphaFoldDB" id="A0A4R2NUY5"/>
<name>A0A4R2NUY5_9FLAO</name>
<dbReference type="OrthoDB" id="7560678at2"/>
<proteinExistence type="predicted"/>
<comment type="caution">
    <text evidence="4">The sequence shown here is derived from an EMBL/GenBank/DDBJ whole genome shotgun (WGS) entry which is preliminary data.</text>
</comment>
<evidence type="ECO:0000259" key="3">
    <source>
        <dbReference type="Pfam" id="PF13439"/>
    </source>
</evidence>
<dbReference type="Pfam" id="PF13439">
    <property type="entry name" value="Glyco_transf_4"/>
    <property type="match status" value="1"/>
</dbReference>
<dbReference type="SUPFAM" id="SSF53756">
    <property type="entry name" value="UDP-Glycosyltransferase/glycogen phosphorylase"/>
    <property type="match status" value="1"/>
</dbReference>
<evidence type="ECO:0000313" key="4">
    <source>
        <dbReference type="EMBL" id="TCP25762.1"/>
    </source>
</evidence>
<dbReference type="Gene3D" id="3.40.50.2000">
    <property type="entry name" value="Glycogen Phosphorylase B"/>
    <property type="match status" value="2"/>
</dbReference>
<accession>A0A4R2NUY5</accession>
<reference evidence="4 5" key="1">
    <citation type="submission" date="2019-03" db="EMBL/GenBank/DDBJ databases">
        <title>Genomic Encyclopedia of Type Strains, Phase IV (KMG-IV): sequencing the most valuable type-strain genomes for metagenomic binning, comparative biology and taxonomic classification.</title>
        <authorList>
            <person name="Goeker M."/>
        </authorList>
    </citation>
    <scope>NUCLEOTIDE SEQUENCE [LARGE SCALE GENOMIC DNA]</scope>
    <source>
        <strain evidence="4 5">DSM 14836</strain>
    </source>
</reference>
<dbReference type="Pfam" id="PF00534">
    <property type="entry name" value="Glycos_transf_1"/>
    <property type="match status" value="1"/>
</dbReference>
<gene>
    <name evidence="4" type="ORF">EV195_103121</name>
</gene>